<sequence>MRLAELDSKQPFNYINHATLYHKNKHSVHSEAEDEEKDYLIEKTTNLTDFSKVPPSIGKSGFELALKGNASQLAQQVANISASDWDRLTGSHFPVPYEGQGSKRAYRIAWYA</sequence>
<organism evidence="1 2">
    <name type="scientific">Elysia crispata</name>
    <name type="common">lettuce slug</name>
    <dbReference type="NCBI Taxonomy" id="231223"/>
    <lineage>
        <taxon>Eukaryota</taxon>
        <taxon>Metazoa</taxon>
        <taxon>Spiralia</taxon>
        <taxon>Lophotrochozoa</taxon>
        <taxon>Mollusca</taxon>
        <taxon>Gastropoda</taxon>
        <taxon>Heterobranchia</taxon>
        <taxon>Euthyneura</taxon>
        <taxon>Panpulmonata</taxon>
        <taxon>Sacoglossa</taxon>
        <taxon>Placobranchoidea</taxon>
        <taxon>Plakobranchidae</taxon>
        <taxon>Elysia</taxon>
    </lineage>
</organism>
<name>A0AAE1DDA1_9GAST</name>
<dbReference type="Proteomes" id="UP001283361">
    <property type="component" value="Unassembled WGS sequence"/>
</dbReference>
<evidence type="ECO:0000313" key="1">
    <source>
        <dbReference type="EMBL" id="KAK3765720.1"/>
    </source>
</evidence>
<accession>A0AAE1DDA1</accession>
<proteinExistence type="predicted"/>
<dbReference type="EMBL" id="JAWDGP010004277">
    <property type="protein sequence ID" value="KAK3765720.1"/>
    <property type="molecule type" value="Genomic_DNA"/>
</dbReference>
<gene>
    <name evidence="1" type="ORF">RRG08_026193</name>
</gene>
<protein>
    <submittedName>
        <fullName evidence="1">Uncharacterized protein</fullName>
    </submittedName>
</protein>
<comment type="caution">
    <text evidence="1">The sequence shown here is derived from an EMBL/GenBank/DDBJ whole genome shotgun (WGS) entry which is preliminary data.</text>
</comment>
<reference evidence="1" key="1">
    <citation type="journal article" date="2023" name="G3 (Bethesda)">
        <title>A reference genome for the long-term kleptoplast-retaining sea slug Elysia crispata morphotype clarki.</title>
        <authorList>
            <person name="Eastman K.E."/>
            <person name="Pendleton A.L."/>
            <person name="Shaikh M.A."/>
            <person name="Suttiyut T."/>
            <person name="Ogas R."/>
            <person name="Tomko P."/>
            <person name="Gavelis G."/>
            <person name="Widhalm J.R."/>
            <person name="Wisecaver J.H."/>
        </authorList>
    </citation>
    <scope>NUCLEOTIDE SEQUENCE</scope>
    <source>
        <strain evidence="1">ECLA1</strain>
    </source>
</reference>
<keyword evidence="2" id="KW-1185">Reference proteome</keyword>
<dbReference type="AlphaFoldDB" id="A0AAE1DDA1"/>
<evidence type="ECO:0000313" key="2">
    <source>
        <dbReference type="Proteomes" id="UP001283361"/>
    </source>
</evidence>